<reference evidence="13 14" key="1">
    <citation type="journal article" date="2011" name="Front. Microbiol.">
        <title>Genomic signatures of strain selection and enhancement in Bacillus atrophaeus var. globigii, a historical biowarfare simulant.</title>
        <authorList>
            <person name="Gibbons H.S."/>
            <person name="Broomall S.M."/>
            <person name="McNew L.A."/>
            <person name="Daligault H."/>
            <person name="Chapman C."/>
            <person name="Bruce D."/>
            <person name="Karavis M."/>
            <person name="Krepps M."/>
            <person name="McGregor P.A."/>
            <person name="Hong C."/>
            <person name="Park K.H."/>
            <person name="Akmal A."/>
            <person name="Feldman A."/>
            <person name="Lin J.S."/>
            <person name="Chang W.E."/>
            <person name="Higgs B.W."/>
            <person name="Demirev P."/>
            <person name="Lindquist J."/>
            <person name="Liem A."/>
            <person name="Fochler E."/>
            <person name="Read T.D."/>
            <person name="Tapia R."/>
            <person name="Johnson S."/>
            <person name="Bishop-Lilly K.A."/>
            <person name="Detter C."/>
            <person name="Han C."/>
            <person name="Sozhamannan S."/>
            <person name="Rosenzweig C.N."/>
            <person name="Skowronski E.W."/>
        </authorList>
    </citation>
    <scope>NUCLEOTIDE SEQUENCE [LARGE SCALE GENOMIC DNA]</scope>
    <source>
        <strain evidence="13 14">MLST1</strain>
    </source>
</reference>
<organism evidence="13 14">
    <name type="scientific">Aliidiomarina minuta</name>
    <dbReference type="NCBI Taxonomy" id="880057"/>
    <lineage>
        <taxon>Bacteria</taxon>
        <taxon>Pseudomonadati</taxon>
        <taxon>Pseudomonadota</taxon>
        <taxon>Gammaproteobacteria</taxon>
        <taxon>Alteromonadales</taxon>
        <taxon>Idiomarinaceae</taxon>
        <taxon>Aliidiomarina</taxon>
    </lineage>
</organism>
<dbReference type="Proteomes" id="UP000288293">
    <property type="component" value="Unassembled WGS sequence"/>
</dbReference>
<evidence type="ECO:0000256" key="11">
    <source>
        <dbReference type="HAMAP-Rule" id="MF_01023"/>
    </source>
</evidence>
<dbReference type="RefSeq" id="WP_126802998.1">
    <property type="nucleotide sequence ID" value="NZ_PIPL01000001.1"/>
</dbReference>
<dbReference type="EMBL" id="PIPL01000001">
    <property type="protein sequence ID" value="RUO26183.1"/>
    <property type="molecule type" value="Genomic_DNA"/>
</dbReference>
<dbReference type="GO" id="GO:0004400">
    <property type="term" value="F:histidinol-phosphate transaminase activity"/>
    <property type="evidence" value="ECO:0007669"/>
    <property type="project" value="UniProtKB-UniRule"/>
</dbReference>
<evidence type="ECO:0000259" key="12">
    <source>
        <dbReference type="Pfam" id="PF00155"/>
    </source>
</evidence>
<dbReference type="InterPro" id="IPR004839">
    <property type="entry name" value="Aminotransferase_I/II_large"/>
</dbReference>
<evidence type="ECO:0000256" key="5">
    <source>
        <dbReference type="ARBA" id="ARBA00022576"/>
    </source>
</evidence>
<evidence type="ECO:0000256" key="10">
    <source>
        <dbReference type="ARBA" id="ARBA00047481"/>
    </source>
</evidence>
<comment type="caution">
    <text evidence="13">The sequence shown here is derived from an EMBL/GenBank/DDBJ whole genome shotgun (WGS) entry which is preliminary data.</text>
</comment>
<evidence type="ECO:0000256" key="9">
    <source>
        <dbReference type="ARBA" id="ARBA00023102"/>
    </source>
</evidence>
<evidence type="ECO:0000256" key="1">
    <source>
        <dbReference type="ARBA" id="ARBA00001933"/>
    </source>
</evidence>
<comment type="cofactor">
    <cofactor evidence="1 11">
        <name>pyridoxal 5'-phosphate</name>
        <dbReference type="ChEBI" id="CHEBI:597326"/>
    </cofactor>
</comment>
<evidence type="ECO:0000313" key="14">
    <source>
        <dbReference type="Proteomes" id="UP000288293"/>
    </source>
</evidence>
<evidence type="ECO:0000256" key="7">
    <source>
        <dbReference type="ARBA" id="ARBA00022679"/>
    </source>
</evidence>
<feature type="modified residue" description="N6-(pyridoxal phosphate)lysine" evidence="11">
    <location>
        <position position="213"/>
    </location>
</feature>
<dbReference type="NCBIfam" id="TIGR01141">
    <property type="entry name" value="hisC"/>
    <property type="match status" value="1"/>
</dbReference>
<gene>
    <name evidence="11" type="primary">hisC</name>
    <name evidence="13" type="ORF">CWE09_05565</name>
</gene>
<dbReference type="GO" id="GO:0030170">
    <property type="term" value="F:pyridoxal phosphate binding"/>
    <property type="evidence" value="ECO:0007669"/>
    <property type="project" value="InterPro"/>
</dbReference>
<keyword evidence="5 11" id="KW-0032">Aminotransferase</keyword>
<dbReference type="AlphaFoldDB" id="A0A432W7V6"/>
<dbReference type="GO" id="GO:0000105">
    <property type="term" value="P:L-histidine biosynthetic process"/>
    <property type="evidence" value="ECO:0007669"/>
    <property type="project" value="UniProtKB-UniRule"/>
</dbReference>
<keyword evidence="8 11" id="KW-0663">Pyridoxal phosphate</keyword>
<comment type="pathway">
    <text evidence="2 11">Amino-acid biosynthesis; L-histidine biosynthesis; L-histidine from 5-phospho-alpha-D-ribose 1-diphosphate: step 7/9.</text>
</comment>
<dbReference type="SUPFAM" id="SSF53383">
    <property type="entry name" value="PLP-dependent transferases"/>
    <property type="match status" value="1"/>
</dbReference>
<evidence type="ECO:0000256" key="4">
    <source>
        <dbReference type="ARBA" id="ARBA00011738"/>
    </source>
</evidence>
<evidence type="ECO:0000313" key="13">
    <source>
        <dbReference type="EMBL" id="RUO26183.1"/>
    </source>
</evidence>
<dbReference type="InterPro" id="IPR015421">
    <property type="entry name" value="PyrdxlP-dep_Trfase_major"/>
</dbReference>
<feature type="domain" description="Aminotransferase class I/classII large" evidence="12">
    <location>
        <begin position="44"/>
        <end position="350"/>
    </location>
</feature>
<comment type="subunit">
    <text evidence="4 11">Homodimer.</text>
</comment>
<dbReference type="InterPro" id="IPR001917">
    <property type="entry name" value="Aminotrans_II_pyridoxalP_BS"/>
</dbReference>
<proteinExistence type="inferred from homology"/>
<keyword evidence="7 11" id="KW-0808">Transferase</keyword>
<keyword evidence="14" id="KW-1185">Reference proteome</keyword>
<dbReference type="OrthoDB" id="9813612at2"/>
<dbReference type="CDD" id="cd00609">
    <property type="entry name" value="AAT_like"/>
    <property type="match status" value="1"/>
</dbReference>
<evidence type="ECO:0000256" key="2">
    <source>
        <dbReference type="ARBA" id="ARBA00005011"/>
    </source>
</evidence>
<protein>
    <recommendedName>
        <fullName evidence="11">Histidinol-phosphate aminotransferase</fullName>
        <ecNumber evidence="11">2.6.1.9</ecNumber>
    </recommendedName>
    <alternativeName>
        <fullName evidence="11">Imidazole acetol-phosphate transaminase</fullName>
    </alternativeName>
</protein>
<evidence type="ECO:0000256" key="8">
    <source>
        <dbReference type="ARBA" id="ARBA00022898"/>
    </source>
</evidence>
<comment type="similarity">
    <text evidence="3 11">Belongs to the class-II pyridoxal-phosphate-dependent aminotransferase family. Histidinol-phosphate aminotransferase subfamily.</text>
</comment>
<dbReference type="InterPro" id="IPR015422">
    <property type="entry name" value="PyrdxlP-dep_Trfase_small"/>
</dbReference>
<keyword evidence="9 11" id="KW-0368">Histidine biosynthesis</keyword>
<dbReference type="Gene3D" id="3.90.1150.10">
    <property type="entry name" value="Aspartate Aminotransferase, domain 1"/>
    <property type="match status" value="1"/>
</dbReference>
<dbReference type="HAMAP" id="MF_01023">
    <property type="entry name" value="HisC_aminotrans_2"/>
    <property type="match status" value="1"/>
</dbReference>
<dbReference type="PANTHER" id="PTHR42885:SF2">
    <property type="entry name" value="HISTIDINOL-PHOSPHATE AMINOTRANSFERASE"/>
    <property type="match status" value="1"/>
</dbReference>
<name>A0A432W7V6_9GAMM</name>
<dbReference type="PANTHER" id="PTHR42885">
    <property type="entry name" value="HISTIDINOL-PHOSPHATE AMINOTRANSFERASE-RELATED"/>
    <property type="match status" value="1"/>
</dbReference>
<evidence type="ECO:0000256" key="3">
    <source>
        <dbReference type="ARBA" id="ARBA00007970"/>
    </source>
</evidence>
<dbReference type="EC" id="2.6.1.9" evidence="11"/>
<dbReference type="PROSITE" id="PS00599">
    <property type="entry name" value="AA_TRANSFER_CLASS_2"/>
    <property type="match status" value="1"/>
</dbReference>
<accession>A0A432W7V6</accession>
<dbReference type="InterPro" id="IPR015424">
    <property type="entry name" value="PyrdxlP-dep_Trfase"/>
</dbReference>
<dbReference type="Pfam" id="PF00155">
    <property type="entry name" value="Aminotran_1_2"/>
    <property type="match status" value="1"/>
</dbReference>
<keyword evidence="6 11" id="KW-0028">Amino-acid biosynthesis</keyword>
<dbReference type="InterPro" id="IPR005861">
    <property type="entry name" value="HisP_aminotrans"/>
</dbReference>
<evidence type="ECO:0000256" key="6">
    <source>
        <dbReference type="ARBA" id="ARBA00022605"/>
    </source>
</evidence>
<comment type="catalytic activity">
    <reaction evidence="10 11">
        <text>L-histidinol phosphate + 2-oxoglutarate = 3-(imidazol-4-yl)-2-oxopropyl phosphate + L-glutamate</text>
        <dbReference type="Rhea" id="RHEA:23744"/>
        <dbReference type="ChEBI" id="CHEBI:16810"/>
        <dbReference type="ChEBI" id="CHEBI:29985"/>
        <dbReference type="ChEBI" id="CHEBI:57766"/>
        <dbReference type="ChEBI" id="CHEBI:57980"/>
        <dbReference type="EC" id="2.6.1.9"/>
    </reaction>
</comment>
<dbReference type="Gene3D" id="3.40.640.10">
    <property type="entry name" value="Type I PLP-dependent aspartate aminotransferase-like (Major domain)"/>
    <property type="match status" value="1"/>
</dbReference>
<dbReference type="UniPathway" id="UPA00031">
    <property type="reaction ID" value="UER00012"/>
</dbReference>
<sequence length="355" mass="39167">MNIAQQLLRPHLRDVTPYASARRSMSCGNIWLNANESPYSGEYQVSTAQLNRYPNFQSSALNQAYARYAGIDADQLLSHRGSDESIELLIRSFCEPGSDRIMICPPTYGMYSISAALNNTPVVSVPLRSDNWQLDLAGIQAQREQVKVVFLCNPSNPLGNSLNADDVRQMIEFFKEQALVVVDEAYIEFSASDSFASLINEYPNLVVMRTLSKAFGLAGIRVGFTLSNQDVIQALVPVLAPYPLPDVSIQIAEQALSADNQILIRQNTIEAQLERQRLMAALPQLDFVKKLYPSDTNFILLQVTDVEAIMQHCQSAGILLRNQSAQLGLSNCLRITVGAPAENDALLEVLNGVSL</sequence>